<dbReference type="InterPro" id="IPR018838">
    <property type="entry name" value="ZGRF1-like_N"/>
</dbReference>
<dbReference type="Proteomes" id="UP000790787">
    <property type="component" value="Chromosome 23"/>
</dbReference>
<dbReference type="GeneID" id="107813383"/>
<dbReference type="OrthoDB" id="6513042at2759"/>
<dbReference type="AlphaFoldDB" id="A0A1S4BZ02"/>
<reference evidence="2" key="2">
    <citation type="submission" date="2025-08" db="UniProtKB">
        <authorList>
            <consortium name="RefSeq"/>
        </authorList>
    </citation>
    <scope>IDENTIFICATION</scope>
</reference>
<dbReference type="PANTHER" id="PTHR28535">
    <property type="entry name" value="ZINC FINGER GRF-TYPE CONTAINING 1"/>
    <property type="match status" value="1"/>
</dbReference>
<dbReference type="RefSeq" id="XP_016494135.1">
    <property type="nucleotide sequence ID" value="XM_016638649.1"/>
</dbReference>
<dbReference type="GO" id="GO:0035861">
    <property type="term" value="C:site of double-strand break"/>
    <property type="evidence" value="ECO:0000318"/>
    <property type="project" value="GO_Central"/>
</dbReference>
<dbReference type="InterPro" id="IPR052800">
    <property type="entry name" value="DNA_Repair_Helicase_ZGRF1"/>
</dbReference>
<dbReference type="KEGG" id="nta:107813383"/>
<dbReference type="PANTHER" id="PTHR28535:SF1">
    <property type="entry name" value="PROTEIN ZGRF1"/>
    <property type="match status" value="1"/>
</dbReference>
<evidence type="ECO:0000313" key="1">
    <source>
        <dbReference type="Proteomes" id="UP000790787"/>
    </source>
</evidence>
<keyword evidence="1" id="KW-1185">Reference proteome</keyword>
<accession>A0A1S4BZ02</accession>
<reference evidence="1" key="1">
    <citation type="journal article" date="2014" name="Nat. Commun.">
        <title>The tobacco genome sequence and its comparison with those of tomato and potato.</title>
        <authorList>
            <person name="Sierro N."/>
            <person name="Battey J.N."/>
            <person name="Ouadi S."/>
            <person name="Bakaher N."/>
            <person name="Bovet L."/>
            <person name="Willig A."/>
            <person name="Goepfert S."/>
            <person name="Peitsch M.C."/>
            <person name="Ivanov N.V."/>
        </authorList>
    </citation>
    <scope>NUCLEOTIDE SEQUENCE [LARGE SCALE GENOMIC DNA]</scope>
</reference>
<dbReference type="GO" id="GO:0005634">
    <property type="term" value="C:nucleus"/>
    <property type="evidence" value="ECO:0000318"/>
    <property type="project" value="GO_Central"/>
</dbReference>
<dbReference type="GO" id="GO:0006302">
    <property type="term" value="P:double-strand break repair"/>
    <property type="evidence" value="ECO:0000318"/>
    <property type="project" value="GO_Central"/>
</dbReference>
<sequence>MGDVKKWSVTYTKHLKQKRKVYHDGFLELQSSSHKAMLYDDCEKLLGIKILKNDDDVKTGETLPFDSYLVDIGDPHGDYNPIPKLNTKLMDKKVPVESGLLHSGKSSTAVDNRKSNLGKRKATPSNLSPSQKIIREFKKSEASKYGSSPGSLDTTKSSTEEWQVLYTTQITQKAKKFHDGYLRLVMSGSHGKQIMLYDATRRLLDSRFLKKNESIMSGQSVTFDGHLVEIGESEEDQKPPKDLRDQGKHVTGLGKREPVHGDVGVHNKFPAEFKKSEVRKYSSSPGSLDMAKSSTEEWQVLYTTQITQKAKKFHDGILRLVMSSSHGKQIMLYDATRRLLVSRFLKKNENIDSGESVTFDGYLVDIGECKGDQKPPKDISPRGKHIKELGKRGPVHGEVAVLNKLLAEWDAMYTAQITQKAKKYNNGILRLSSCGSYQSQVTLLTEEGNILCRRFLKLSEHVTTGTTLNLSNYLVEVGDMRTSPEGKPQTDASSREHAQSDFKISGLDNIKSSRRISSDKPIPNREPQNGVFSVEHMDSKTASCSVDNTMNCRISRSNSVRAAHEILSILKKPISSKGAGTVRDITFADECQVLQSSNLVCSDIKSQTEEHLLQDFNVKGSSSLHREEQTTMTHSSGTNLSEIKVTDAFHLDEISQPSDCTGQRVYHTRSLSLSTGLGEMDICLRDVECTVTERSPTAKLKHLVIPESDSKIQAVETLRHDRSNKILEIEDASESVSQQDNPSGPVAPLTDACTLTHASNKPAVDNKQMDTQRRQEGFSGVITDVSNDSPPQFPCHSTETNSLHDISTYKMDDLPSFDLGF</sequence>
<dbReference type="STRING" id="4097.A0A1S4BZ02"/>
<organism evidence="1 2">
    <name type="scientific">Nicotiana tabacum</name>
    <name type="common">Common tobacco</name>
    <dbReference type="NCBI Taxonomy" id="4097"/>
    <lineage>
        <taxon>Eukaryota</taxon>
        <taxon>Viridiplantae</taxon>
        <taxon>Streptophyta</taxon>
        <taxon>Embryophyta</taxon>
        <taxon>Tracheophyta</taxon>
        <taxon>Spermatophyta</taxon>
        <taxon>Magnoliopsida</taxon>
        <taxon>eudicotyledons</taxon>
        <taxon>Gunneridae</taxon>
        <taxon>Pentapetalae</taxon>
        <taxon>asterids</taxon>
        <taxon>lamiids</taxon>
        <taxon>Solanales</taxon>
        <taxon>Solanaceae</taxon>
        <taxon>Nicotianoideae</taxon>
        <taxon>Nicotianeae</taxon>
        <taxon>Nicotiana</taxon>
    </lineage>
</organism>
<proteinExistence type="predicted"/>
<protein>
    <submittedName>
        <fullName evidence="2">Uncharacterized protein isoform X1</fullName>
    </submittedName>
</protein>
<gene>
    <name evidence="2" type="primary">LOC107813383</name>
</gene>
<dbReference type="Pfam" id="PF10382">
    <property type="entry name" value="ZGRF1-like_N"/>
    <property type="match status" value="4"/>
</dbReference>
<evidence type="ECO:0000313" key="2">
    <source>
        <dbReference type="RefSeq" id="XP_016494135.1"/>
    </source>
</evidence>
<name>A0A1S4BZ02_TOBAC</name>
<dbReference type="PaxDb" id="4097-A0A1S4BZ02"/>